<evidence type="ECO:0000313" key="3">
    <source>
        <dbReference type="Proteomes" id="UP001524318"/>
    </source>
</evidence>
<dbReference type="InterPro" id="IPR050508">
    <property type="entry name" value="Methyltransf_Superfamily"/>
</dbReference>
<feature type="domain" description="Methyltransferase" evidence="1">
    <location>
        <begin position="56"/>
        <end position="143"/>
    </location>
</feature>
<dbReference type="Proteomes" id="UP001524318">
    <property type="component" value="Unassembled WGS sequence"/>
</dbReference>
<keyword evidence="2" id="KW-0808">Transferase</keyword>
<proteinExistence type="predicted"/>
<protein>
    <submittedName>
        <fullName evidence="2">Class I SAM-dependent methyltransferase</fullName>
    </submittedName>
</protein>
<comment type="caution">
    <text evidence="2">The sequence shown here is derived from an EMBL/GenBank/DDBJ whole genome shotgun (WGS) entry which is preliminary data.</text>
</comment>
<dbReference type="CDD" id="cd02440">
    <property type="entry name" value="AdoMet_MTases"/>
    <property type="match status" value="1"/>
</dbReference>
<dbReference type="GO" id="GO:0008168">
    <property type="term" value="F:methyltransferase activity"/>
    <property type="evidence" value="ECO:0007669"/>
    <property type="project" value="UniProtKB-KW"/>
</dbReference>
<dbReference type="SUPFAM" id="SSF53335">
    <property type="entry name" value="S-adenosyl-L-methionine-dependent methyltransferases"/>
    <property type="match status" value="1"/>
</dbReference>
<keyword evidence="2" id="KW-0489">Methyltransferase</keyword>
<evidence type="ECO:0000313" key="2">
    <source>
        <dbReference type="EMBL" id="MCP8999045.1"/>
    </source>
</evidence>
<reference evidence="2 3" key="1">
    <citation type="submission" date="2022-06" db="EMBL/GenBank/DDBJ databases">
        <title>Pseudarthrobacter sp. strain RMG13 Genome sequencing and assembly.</title>
        <authorList>
            <person name="Kim I."/>
        </authorList>
    </citation>
    <scope>NUCLEOTIDE SEQUENCE [LARGE SCALE GENOMIC DNA]</scope>
    <source>
        <strain evidence="2 3">RMG13</strain>
    </source>
</reference>
<organism evidence="2 3">
    <name type="scientific">Pseudarthrobacter humi</name>
    <dbReference type="NCBI Taxonomy" id="2952523"/>
    <lineage>
        <taxon>Bacteria</taxon>
        <taxon>Bacillati</taxon>
        <taxon>Actinomycetota</taxon>
        <taxon>Actinomycetes</taxon>
        <taxon>Micrococcales</taxon>
        <taxon>Micrococcaceae</taxon>
        <taxon>Pseudarthrobacter</taxon>
    </lineage>
</organism>
<evidence type="ECO:0000259" key="1">
    <source>
        <dbReference type="Pfam" id="PF13649"/>
    </source>
</evidence>
<accession>A0ABT1LKS1</accession>
<name>A0ABT1LKS1_9MICC</name>
<dbReference type="InterPro" id="IPR041698">
    <property type="entry name" value="Methyltransf_25"/>
</dbReference>
<dbReference type="PANTHER" id="PTHR42912">
    <property type="entry name" value="METHYLTRANSFERASE"/>
    <property type="match status" value="1"/>
</dbReference>
<dbReference type="EMBL" id="JANCLV010000002">
    <property type="protein sequence ID" value="MCP8999045.1"/>
    <property type="molecule type" value="Genomic_DNA"/>
</dbReference>
<gene>
    <name evidence="2" type="ORF">NFC73_04730</name>
</gene>
<dbReference type="InterPro" id="IPR029063">
    <property type="entry name" value="SAM-dependent_MTases_sf"/>
</dbReference>
<keyword evidence="3" id="KW-1185">Reference proteome</keyword>
<dbReference type="Pfam" id="PF13649">
    <property type="entry name" value="Methyltransf_25"/>
    <property type="match status" value="1"/>
</dbReference>
<sequence>MDAAGNVVEEPGSEQRLAEFYNRRAASGWDHPLAPRRVEQCRRFIALLKAEGRHNVLEIGSGMGLDGLQFVRAGIHYTGVDLSEEHVRRSRAKGLDVSVASARQLPFADGTFPALWTMSTLLHVPATDIDGVLRELVRVAAPGAPIAVGLWSGEDEEVLNPEDDVEPRRFFCRRSDATVRQVFGRHGAIEDFVTWPEGNGEESGPGGGIWTQHYQFLILRTPAPTK</sequence>
<dbReference type="RefSeq" id="WP_254748007.1">
    <property type="nucleotide sequence ID" value="NZ_JANCLV010000002.1"/>
</dbReference>
<dbReference type="GO" id="GO:0032259">
    <property type="term" value="P:methylation"/>
    <property type="evidence" value="ECO:0007669"/>
    <property type="project" value="UniProtKB-KW"/>
</dbReference>
<dbReference type="Gene3D" id="3.40.50.150">
    <property type="entry name" value="Vaccinia Virus protein VP39"/>
    <property type="match status" value="1"/>
</dbReference>